<evidence type="ECO:0000313" key="4">
    <source>
        <dbReference type="Proteomes" id="UP000254866"/>
    </source>
</evidence>
<keyword evidence="2" id="KW-1133">Transmembrane helix</keyword>
<feature type="region of interest" description="Disordered" evidence="1">
    <location>
        <begin position="1"/>
        <end position="37"/>
    </location>
</feature>
<dbReference type="EMBL" id="NPIC01000003">
    <property type="protein sequence ID" value="RDL37870.1"/>
    <property type="molecule type" value="Genomic_DNA"/>
</dbReference>
<feature type="transmembrane region" description="Helical" evidence="2">
    <location>
        <begin position="82"/>
        <end position="100"/>
    </location>
</feature>
<dbReference type="Proteomes" id="UP000254866">
    <property type="component" value="Unassembled WGS sequence"/>
</dbReference>
<protein>
    <submittedName>
        <fullName evidence="3">Uncharacterized protein</fullName>
    </submittedName>
</protein>
<evidence type="ECO:0000313" key="3">
    <source>
        <dbReference type="EMBL" id="RDL37870.1"/>
    </source>
</evidence>
<feature type="transmembrane region" description="Helical" evidence="2">
    <location>
        <begin position="269"/>
        <end position="291"/>
    </location>
</feature>
<dbReference type="PANTHER" id="PTHR42024">
    <property type="entry name" value="AMINO ACID PERMEASE_ SLC12A DOMAIN-CONTAINING PROTEIN"/>
    <property type="match status" value="1"/>
</dbReference>
<keyword evidence="2" id="KW-0812">Transmembrane</keyword>
<feature type="compositionally biased region" description="Polar residues" evidence="1">
    <location>
        <begin position="1"/>
        <end position="27"/>
    </location>
</feature>
<name>A0A370TQS0_9HELO</name>
<dbReference type="STRING" id="2656787.A0A370TQS0"/>
<accession>A0A370TQS0</accession>
<gene>
    <name evidence="3" type="ORF">BP5553_05303</name>
</gene>
<feature type="transmembrane region" description="Helical" evidence="2">
    <location>
        <begin position="121"/>
        <end position="141"/>
    </location>
</feature>
<dbReference type="OrthoDB" id="4838853at2759"/>
<sequence>MNPQLQSQEVTTSEPVPDSSLDSPQKTSHTEPLPKLHAVPPSRRRQVILWTGVTLVTLDLCCLPITYFYALKFDTDLSLQTIFAIITGVYGLISFTHYFFRSLRLFLPKKSPKWRPVGWTKWGIAEFLQVNILIIITLVEIELVAATIPHNPWVRVCAMASPTICFYVGFLFCGTAILTQMRKTLPFNMSSTPKGSLWRPALFAYVEDAGALEGQGGVPYREAIMKRYEVSPRFRRMILILDWMWGVGLLAIAIISTVLIMVLDKNIAFGVGWGLPWAFSAVYALLTVWIVKHHLKREKAEWAMKEVASSNMSAA</sequence>
<proteinExistence type="predicted"/>
<dbReference type="RefSeq" id="XP_031870526.1">
    <property type="nucleotide sequence ID" value="XM_032013926.1"/>
</dbReference>
<dbReference type="AlphaFoldDB" id="A0A370TQS0"/>
<dbReference type="PANTHER" id="PTHR42024:SF1">
    <property type="entry name" value="AMINO ACID PERMEASE_ SLC12A DOMAIN-CONTAINING PROTEIN"/>
    <property type="match status" value="1"/>
</dbReference>
<comment type="caution">
    <text evidence="3">The sequence shown here is derived from an EMBL/GenBank/DDBJ whole genome shotgun (WGS) entry which is preliminary data.</text>
</comment>
<feature type="transmembrane region" description="Helical" evidence="2">
    <location>
        <begin position="243"/>
        <end position="263"/>
    </location>
</feature>
<keyword evidence="2" id="KW-0472">Membrane</keyword>
<evidence type="ECO:0000256" key="1">
    <source>
        <dbReference type="SAM" id="MobiDB-lite"/>
    </source>
</evidence>
<feature type="transmembrane region" description="Helical" evidence="2">
    <location>
        <begin position="153"/>
        <end position="179"/>
    </location>
</feature>
<organism evidence="3 4">
    <name type="scientific">Venustampulla echinocandica</name>
    <dbReference type="NCBI Taxonomy" id="2656787"/>
    <lineage>
        <taxon>Eukaryota</taxon>
        <taxon>Fungi</taxon>
        <taxon>Dikarya</taxon>
        <taxon>Ascomycota</taxon>
        <taxon>Pezizomycotina</taxon>
        <taxon>Leotiomycetes</taxon>
        <taxon>Helotiales</taxon>
        <taxon>Pleuroascaceae</taxon>
        <taxon>Venustampulla</taxon>
    </lineage>
</organism>
<reference evidence="3 4" key="1">
    <citation type="journal article" date="2018" name="IMA Fungus">
        <title>IMA Genome-F 9: Draft genome sequence of Annulohypoxylon stygium, Aspergillus mulundensis, Berkeleyomyces basicola (syn. Thielaviopsis basicola), Ceratocystis smalleyi, two Cercospora beticola strains, Coleophoma cylindrospora, Fusarium fracticaudum, Phialophora cf. hyalina, and Morchella septimelata.</title>
        <authorList>
            <person name="Wingfield B.D."/>
            <person name="Bills G.F."/>
            <person name="Dong Y."/>
            <person name="Huang W."/>
            <person name="Nel W.J."/>
            <person name="Swalarsk-Parry B.S."/>
            <person name="Vaghefi N."/>
            <person name="Wilken P.M."/>
            <person name="An Z."/>
            <person name="de Beer Z.W."/>
            <person name="De Vos L."/>
            <person name="Chen L."/>
            <person name="Duong T.A."/>
            <person name="Gao Y."/>
            <person name="Hammerbacher A."/>
            <person name="Kikkert J.R."/>
            <person name="Li Y."/>
            <person name="Li H."/>
            <person name="Li K."/>
            <person name="Li Q."/>
            <person name="Liu X."/>
            <person name="Ma X."/>
            <person name="Naidoo K."/>
            <person name="Pethybridge S.J."/>
            <person name="Sun J."/>
            <person name="Steenkamp E.T."/>
            <person name="van der Nest M.A."/>
            <person name="van Wyk S."/>
            <person name="Wingfield M.J."/>
            <person name="Xiong C."/>
            <person name="Yue Q."/>
            <person name="Zhang X."/>
        </authorList>
    </citation>
    <scope>NUCLEOTIDE SEQUENCE [LARGE SCALE GENOMIC DNA]</scope>
    <source>
        <strain evidence="3 4">BP 5553</strain>
    </source>
</reference>
<keyword evidence="4" id="KW-1185">Reference proteome</keyword>
<evidence type="ECO:0000256" key="2">
    <source>
        <dbReference type="SAM" id="Phobius"/>
    </source>
</evidence>
<feature type="transmembrane region" description="Helical" evidence="2">
    <location>
        <begin position="47"/>
        <end position="70"/>
    </location>
</feature>
<dbReference type="GeneID" id="43598152"/>